<evidence type="ECO:0000256" key="1">
    <source>
        <dbReference type="ARBA" id="ARBA00012417"/>
    </source>
</evidence>
<reference evidence="11 12" key="1">
    <citation type="submission" date="2020-11" db="EMBL/GenBank/DDBJ databases">
        <title>Fusibacter basophilias sp. nov.</title>
        <authorList>
            <person name="Qiu D."/>
        </authorList>
    </citation>
    <scope>NUCLEOTIDE SEQUENCE [LARGE SCALE GENOMIC DNA]</scope>
    <source>
        <strain evidence="11 12">Q10-2</strain>
    </source>
</reference>
<dbReference type="InterPro" id="IPR027417">
    <property type="entry name" value="P-loop_NTPase"/>
</dbReference>
<keyword evidence="4 11" id="KW-0548">Nucleotidyltransferase</keyword>
<feature type="domain" description="DNA polymerase III delta N-terminal" evidence="9">
    <location>
        <begin position="20"/>
        <end position="135"/>
    </location>
</feature>
<dbReference type="InterPro" id="IPR008921">
    <property type="entry name" value="DNA_pol3_clamp-load_cplx_C"/>
</dbReference>
<dbReference type="Pfam" id="PF06144">
    <property type="entry name" value="DNA_pol3_delta"/>
    <property type="match status" value="1"/>
</dbReference>
<proteinExistence type="inferred from homology"/>
<evidence type="ECO:0000256" key="4">
    <source>
        <dbReference type="ARBA" id="ARBA00022695"/>
    </source>
</evidence>
<dbReference type="RefSeq" id="WP_194703141.1">
    <property type="nucleotide sequence ID" value="NZ_JADKNH010000011.1"/>
</dbReference>
<protein>
    <recommendedName>
        <fullName evidence="2">DNA polymerase III subunit delta</fullName>
        <ecNumber evidence="1">2.7.7.7</ecNumber>
    </recommendedName>
</protein>
<evidence type="ECO:0000313" key="12">
    <source>
        <dbReference type="Proteomes" id="UP000614200"/>
    </source>
</evidence>
<dbReference type="InterPro" id="IPR005790">
    <property type="entry name" value="DNA_polIII_delta"/>
</dbReference>
<keyword evidence="3 11" id="KW-0808">Transferase</keyword>
<dbReference type="SUPFAM" id="SSF48019">
    <property type="entry name" value="post-AAA+ oligomerization domain-like"/>
    <property type="match status" value="1"/>
</dbReference>
<keyword evidence="5" id="KW-0235">DNA replication</keyword>
<evidence type="ECO:0000256" key="7">
    <source>
        <dbReference type="ARBA" id="ARBA00034754"/>
    </source>
</evidence>
<keyword evidence="12" id="KW-1185">Reference proteome</keyword>
<dbReference type="SUPFAM" id="SSF52540">
    <property type="entry name" value="P-loop containing nucleoside triphosphate hydrolases"/>
    <property type="match status" value="1"/>
</dbReference>
<keyword evidence="6" id="KW-0239">DNA-directed DNA polymerase</keyword>
<comment type="caution">
    <text evidence="11">The sequence shown here is derived from an EMBL/GenBank/DDBJ whole genome shotgun (WGS) entry which is preliminary data.</text>
</comment>
<gene>
    <name evidence="11" type="primary">holA</name>
    <name evidence="11" type="ORF">ISU02_17520</name>
</gene>
<name>A0ABR9ZWQ5_9FIRM</name>
<dbReference type="PANTHER" id="PTHR34388">
    <property type="entry name" value="DNA POLYMERASE III SUBUNIT DELTA"/>
    <property type="match status" value="1"/>
</dbReference>
<dbReference type="PANTHER" id="PTHR34388:SF1">
    <property type="entry name" value="DNA POLYMERASE III SUBUNIT DELTA"/>
    <property type="match status" value="1"/>
</dbReference>
<dbReference type="Gene3D" id="3.40.50.300">
    <property type="entry name" value="P-loop containing nucleotide triphosphate hydrolases"/>
    <property type="match status" value="1"/>
</dbReference>
<dbReference type="GO" id="GO:0003887">
    <property type="term" value="F:DNA-directed DNA polymerase activity"/>
    <property type="evidence" value="ECO:0007669"/>
    <property type="project" value="UniProtKB-EC"/>
</dbReference>
<evidence type="ECO:0000256" key="3">
    <source>
        <dbReference type="ARBA" id="ARBA00022679"/>
    </source>
</evidence>
<feature type="domain" description="DNA polymerase III delta subunit-like C-terminal" evidence="10">
    <location>
        <begin position="213"/>
        <end position="332"/>
    </location>
</feature>
<comment type="catalytic activity">
    <reaction evidence="8">
        <text>DNA(n) + a 2'-deoxyribonucleoside 5'-triphosphate = DNA(n+1) + diphosphate</text>
        <dbReference type="Rhea" id="RHEA:22508"/>
        <dbReference type="Rhea" id="RHEA-COMP:17339"/>
        <dbReference type="Rhea" id="RHEA-COMP:17340"/>
        <dbReference type="ChEBI" id="CHEBI:33019"/>
        <dbReference type="ChEBI" id="CHEBI:61560"/>
        <dbReference type="ChEBI" id="CHEBI:173112"/>
        <dbReference type="EC" id="2.7.7.7"/>
    </reaction>
</comment>
<evidence type="ECO:0000256" key="6">
    <source>
        <dbReference type="ARBA" id="ARBA00022932"/>
    </source>
</evidence>
<dbReference type="Gene3D" id="1.20.272.10">
    <property type="match status" value="1"/>
</dbReference>
<dbReference type="EC" id="2.7.7.7" evidence="1"/>
<dbReference type="EMBL" id="JADKNH010000011">
    <property type="protein sequence ID" value="MBF4694903.1"/>
    <property type="molecule type" value="Genomic_DNA"/>
</dbReference>
<dbReference type="InterPro" id="IPR010372">
    <property type="entry name" value="DNA_pol3_delta_N"/>
</dbReference>
<evidence type="ECO:0000256" key="8">
    <source>
        <dbReference type="ARBA" id="ARBA00049244"/>
    </source>
</evidence>
<dbReference type="InterPro" id="IPR048466">
    <property type="entry name" value="DNA_pol3_delta-like_C"/>
</dbReference>
<accession>A0ABR9ZWQ5</accession>
<dbReference type="Gene3D" id="1.10.8.60">
    <property type="match status" value="1"/>
</dbReference>
<dbReference type="Proteomes" id="UP000614200">
    <property type="component" value="Unassembled WGS sequence"/>
</dbReference>
<sequence length="337" mass="39164">MDFMTYYKQLKNNEIAALNLITGNEQYLIDNIVKMIEKSFLIDAYKDLNFTTIEGQFDVDQFLSISETLPFFDEKRIVFVNNVGLFKNVKEEAESKLLAFLKSIPEQTVLLFVEKDLDKRKKLYKFMTKAGTCVSIDKMTHSEFFKWVSKKFKSYDKPISNHALNYFIEMSNYLDKESNKNLYDVDNTIKSLVNNESEITEQIINQYLEIPIEHNIFKMIDAISEKKIQTSLLILNELVGNGEPEIKIFYLINQQFRNILKTKYLIKNGYSSNIVATKLGIHPFVAKKAAHFANQYSFEALHKIVDIVETVDIEMKSTGLSPHLLIEKALFQIHTIE</sequence>
<evidence type="ECO:0000313" key="11">
    <source>
        <dbReference type="EMBL" id="MBF4694903.1"/>
    </source>
</evidence>
<dbReference type="Pfam" id="PF21694">
    <property type="entry name" value="DNA_pol3_delta_C"/>
    <property type="match status" value="1"/>
</dbReference>
<comment type="similarity">
    <text evidence="7">Belongs to the DNA polymerase HolA subunit family.</text>
</comment>
<evidence type="ECO:0000259" key="10">
    <source>
        <dbReference type="Pfam" id="PF21694"/>
    </source>
</evidence>
<organism evidence="11 12">
    <name type="scientific">Fusibacter ferrireducens</name>
    <dbReference type="NCBI Taxonomy" id="2785058"/>
    <lineage>
        <taxon>Bacteria</taxon>
        <taxon>Bacillati</taxon>
        <taxon>Bacillota</taxon>
        <taxon>Clostridia</taxon>
        <taxon>Eubacteriales</taxon>
        <taxon>Eubacteriales Family XII. Incertae Sedis</taxon>
        <taxon>Fusibacter</taxon>
    </lineage>
</organism>
<evidence type="ECO:0000256" key="2">
    <source>
        <dbReference type="ARBA" id="ARBA00017703"/>
    </source>
</evidence>
<dbReference type="NCBIfam" id="TIGR01128">
    <property type="entry name" value="holA"/>
    <property type="match status" value="1"/>
</dbReference>
<evidence type="ECO:0000259" key="9">
    <source>
        <dbReference type="Pfam" id="PF06144"/>
    </source>
</evidence>
<evidence type="ECO:0000256" key="5">
    <source>
        <dbReference type="ARBA" id="ARBA00022705"/>
    </source>
</evidence>